<dbReference type="NCBIfam" id="NF004811">
    <property type="entry name" value="PRK06158.1"/>
    <property type="match status" value="1"/>
</dbReference>
<dbReference type="PANTHER" id="PTHR42870:SF1">
    <property type="entry name" value="NON-SPECIFIC LIPID-TRANSFER PROTEIN-LIKE 2"/>
    <property type="match status" value="1"/>
</dbReference>
<evidence type="ECO:0000259" key="1">
    <source>
        <dbReference type="Pfam" id="PF22691"/>
    </source>
</evidence>
<dbReference type="PIRSF" id="PIRSF000429">
    <property type="entry name" value="Ac-CoA_Ac_transf"/>
    <property type="match status" value="1"/>
</dbReference>
<keyword evidence="3" id="KW-1185">Reference proteome</keyword>
<dbReference type="RefSeq" id="WP_166188385.1">
    <property type="nucleotide sequence ID" value="NZ_CP049811.1"/>
</dbReference>
<dbReference type="Pfam" id="PF22691">
    <property type="entry name" value="Thiolase_C_1"/>
    <property type="match status" value="1"/>
</dbReference>
<dbReference type="EMBL" id="CP049811">
    <property type="protein sequence ID" value="QIK39760.1"/>
    <property type="molecule type" value="Genomic_DNA"/>
</dbReference>
<protein>
    <submittedName>
        <fullName evidence="2">Thiolase</fullName>
    </submittedName>
</protein>
<dbReference type="Gene3D" id="3.40.47.10">
    <property type="match status" value="1"/>
</dbReference>
<dbReference type="CDD" id="cd00829">
    <property type="entry name" value="SCP-x_thiolase"/>
    <property type="match status" value="1"/>
</dbReference>
<dbReference type="InterPro" id="IPR016039">
    <property type="entry name" value="Thiolase-like"/>
</dbReference>
<dbReference type="GO" id="GO:0003988">
    <property type="term" value="F:acetyl-CoA C-acyltransferase activity"/>
    <property type="evidence" value="ECO:0007669"/>
    <property type="project" value="UniProtKB-ARBA"/>
</dbReference>
<evidence type="ECO:0000313" key="3">
    <source>
        <dbReference type="Proteomes" id="UP000500791"/>
    </source>
</evidence>
<dbReference type="SUPFAM" id="SSF53901">
    <property type="entry name" value="Thiolase-like"/>
    <property type="match status" value="2"/>
</dbReference>
<gene>
    <name evidence="2" type="ORF">G8E03_02665</name>
</gene>
<dbReference type="InterPro" id="IPR055140">
    <property type="entry name" value="Thiolase_C_2"/>
</dbReference>
<proteinExistence type="predicted"/>
<name>A0A6G7VIP2_9RHOB</name>
<dbReference type="AlphaFoldDB" id="A0A6G7VIP2"/>
<accession>A0A6G7VIP2</accession>
<feature type="domain" description="Thiolase C-terminal" evidence="1">
    <location>
        <begin position="237"/>
        <end position="378"/>
    </location>
</feature>
<dbReference type="KEGG" id="mon:G8E03_02665"/>
<dbReference type="PANTHER" id="PTHR42870">
    <property type="entry name" value="ACETYL-COA C-ACETYLTRANSFERASE"/>
    <property type="match status" value="1"/>
</dbReference>
<dbReference type="Proteomes" id="UP000500791">
    <property type="component" value="Chromosome"/>
</dbReference>
<reference evidence="2 3" key="1">
    <citation type="submission" date="2020-03" db="EMBL/GenBank/DDBJ databases">
        <title>Complete genome sequence of Monaibacterium sp. ALG8 with diverse plasmids.</title>
        <authorList>
            <person name="Sun C."/>
        </authorList>
    </citation>
    <scope>NUCLEOTIDE SEQUENCE [LARGE SCALE GENOMIC DNA]</scope>
    <source>
        <strain evidence="2 3">ALG8</strain>
    </source>
</reference>
<organism evidence="2 3">
    <name type="scientific">Pontivivens nitratireducens</name>
    <dbReference type="NCBI Taxonomy" id="2758038"/>
    <lineage>
        <taxon>Bacteria</taxon>
        <taxon>Pseudomonadati</taxon>
        <taxon>Pseudomonadota</taxon>
        <taxon>Alphaproteobacteria</taxon>
        <taxon>Rhodobacterales</taxon>
        <taxon>Paracoccaceae</taxon>
        <taxon>Pontivivens</taxon>
    </lineage>
</organism>
<sequence length="383" mass="40046">MTSELRGKSAIVGTGHAGFGEAHGLTAYDVMAQSALAALGDAGLKLSDVDGLFCTMMEDSMPALMAAEYLGIQPRFMDGTMTGGSSFVNYLTSATMALEAGLCDVALIVYGSNQRTASGKLVTASRPPAYEAPYNPRYPISAYAMAAARHMHEYGTTREQLADVAVSARAWAQHNPEAFQRGPLTREDVLGARMVGDPLTVRDCCLVTDGGGAVVMVRADRARDFPKPPVYVLGSAAESSHRQISQMKDFTVTAARESGKRAFAAAGVSPEDIQAVELYDAFTINTILFLEDLGFCAKGEGGAFVEGGRIAPGGVLPVNTNGGGLSCVHPGMYGIFTIIEATRQIRGDAPGIQLNNVDLALAHGNGGVLSSQVTAILGSQATL</sequence>
<evidence type="ECO:0000313" key="2">
    <source>
        <dbReference type="EMBL" id="QIK39760.1"/>
    </source>
</evidence>
<dbReference type="InterPro" id="IPR002155">
    <property type="entry name" value="Thiolase"/>
</dbReference>